<dbReference type="GO" id="GO:0004721">
    <property type="term" value="F:phosphoprotein phosphatase activity"/>
    <property type="evidence" value="ECO:0007669"/>
    <property type="project" value="InterPro"/>
</dbReference>
<evidence type="ECO:0000313" key="4">
    <source>
        <dbReference type="EMBL" id="KAB2788957.1"/>
    </source>
</evidence>
<feature type="domain" description="Tyrosine specific protein phosphatases" evidence="3">
    <location>
        <begin position="97"/>
        <end position="145"/>
    </location>
</feature>
<proteinExistence type="inferred from homology"/>
<accession>A0A6I0DG30</accession>
<dbReference type="InterPro" id="IPR029021">
    <property type="entry name" value="Prot-tyrosine_phosphatase-like"/>
</dbReference>
<gene>
    <name evidence="4" type="ORF">F9L06_25905</name>
</gene>
<evidence type="ECO:0000256" key="1">
    <source>
        <dbReference type="ARBA" id="ARBA00009580"/>
    </source>
</evidence>
<evidence type="ECO:0000259" key="3">
    <source>
        <dbReference type="PROSITE" id="PS50056"/>
    </source>
</evidence>
<dbReference type="PANTHER" id="PTHR31126">
    <property type="entry name" value="TYROSINE-PROTEIN PHOSPHATASE"/>
    <property type="match status" value="1"/>
</dbReference>
<evidence type="ECO:0000313" key="5">
    <source>
        <dbReference type="Proteomes" id="UP000441102"/>
    </source>
</evidence>
<dbReference type="PROSITE" id="PS00383">
    <property type="entry name" value="TYR_PHOSPHATASE_1"/>
    <property type="match status" value="1"/>
</dbReference>
<dbReference type="EMBL" id="WBWX01000024">
    <property type="protein sequence ID" value="KAB2788957.1"/>
    <property type="molecule type" value="Genomic_DNA"/>
</dbReference>
<dbReference type="PROSITE" id="PS50056">
    <property type="entry name" value="TYR_PHOSPHATASE_2"/>
    <property type="match status" value="1"/>
</dbReference>
<dbReference type="AlphaFoldDB" id="A0A6I0DG30"/>
<dbReference type="Proteomes" id="UP000441102">
    <property type="component" value="Unassembled WGS sequence"/>
</dbReference>
<protein>
    <submittedName>
        <fullName evidence="4">Dual specificity protein phosphatase family protein</fullName>
    </submittedName>
</protein>
<evidence type="ECO:0000256" key="2">
    <source>
        <dbReference type="SAM" id="Phobius"/>
    </source>
</evidence>
<dbReference type="InterPro" id="IPR016130">
    <property type="entry name" value="Tyr_Pase_AS"/>
</dbReference>
<reference evidence="4 5" key="1">
    <citation type="submission" date="2019-09" db="EMBL/GenBank/DDBJ databases">
        <title>Taxonomic organization of the family Brucellaceae based on a phylogenomic approach.</title>
        <authorList>
            <person name="Leclercq S."/>
            <person name="Cloeckaert A."/>
            <person name="Zygmunt M.S."/>
        </authorList>
    </citation>
    <scope>NUCLEOTIDE SEQUENCE [LARGE SCALE GENOMIC DNA]</scope>
    <source>
        <strain evidence="4 5">CCUG 34461</strain>
    </source>
</reference>
<dbReference type="RefSeq" id="WP_151577227.1">
    <property type="nucleotide sequence ID" value="NZ_WBWX01000024.1"/>
</dbReference>
<dbReference type="InterPro" id="IPR000387">
    <property type="entry name" value="Tyr_Pase_dom"/>
</dbReference>
<feature type="transmembrane region" description="Helical" evidence="2">
    <location>
        <begin position="12"/>
        <end position="31"/>
    </location>
</feature>
<dbReference type="SUPFAM" id="SSF52799">
    <property type="entry name" value="(Phosphotyrosine protein) phosphatases II"/>
    <property type="match status" value="1"/>
</dbReference>
<organism evidence="4 5">
    <name type="scientific">Brucella anthropi</name>
    <name type="common">Ochrobactrum anthropi</name>
    <dbReference type="NCBI Taxonomy" id="529"/>
    <lineage>
        <taxon>Bacteria</taxon>
        <taxon>Pseudomonadati</taxon>
        <taxon>Pseudomonadota</taxon>
        <taxon>Alphaproteobacteria</taxon>
        <taxon>Hyphomicrobiales</taxon>
        <taxon>Brucellaceae</taxon>
        <taxon>Brucella/Ochrobactrum group</taxon>
        <taxon>Brucella</taxon>
    </lineage>
</organism>
<keyword evidence="2" id="KW-0812">Transmembrane</keyword>
<comment type="similarity">
    <text evidence="1">Belongs to the protein-tyrosine phosphatase family.</text>
</comment>
<sequence>MKLSRRLKATLRYGGRTVLAVAVVIGGYVGWLNLSGNFNTVIAGEVYRSAQPTAAALSTYAKDHGIRSIINLRGENTGKPWYDEEVAASTDLGIKHYDFRMSARSILTQEKAEELIALMANAEKPLLIHCQAGADRSGLASALYLAAIAKAGEAAAEGQISLRYGHFSVPYLSQAYPMDISFEQLEHWLGFSDS</sequence>
<name>A0A6I0DG30_BRUAN</name>
<dbReference type="Pfam" id="PF13350">
    <property type="entry name" value="Y_phosphatase3"/>
    <property type="match status" value="1"/>
</dbReference>
<comment type="caution">
    <text evidence="4">The sequence shown here is derived from an EMBL/GenBank/DDBJ whole genome shotgun (WGS) entry which is preliminary data.</text>
</comment>
<keyword evidence="2" id="KW-0472">Membrane</keyword>
<dbReference type="InterPro" id="IPR026893">
    <property type="entry name" value="Tyr/Ser_Pase_IphP-type"/>
</dbReference>
<dbReference type="PANTHER" id="PTHR31126:SF72">
    <property type="entry name" value="DUAL SPECIFICITY PROTEIN PHOSPHATASE TPBA"/>
    <property type="match status" value="1"/>
</dbReference>
<dbReference type="Gene3D" id="3.90.190.10">
    <property type="entry name" value="Protein tyrosine phosphatase superfamily"/>
    <property type="match status" value="1"/>
</dbReference>
<keyword evidence="2" id="KW-1133">Transmembrane helix</keyword>